<name>A0A1G7PW52_9BURK</name>
<organism evidence="1 2">
    <name type="scientific">Paraburkholderia phenazinium</name>
    <dbReference type="NCBI Taxonomy" id="60549"/>
    <lineage>
        <taxon>Bacteria</taxon>
        <taxon>Pseudomonadati</taxon>
        <taxon>Pseudomonadota</taxon>
        <taxon>Betaproteobacteria</taxon>
        <taxon>Burkholderiales</taxon>
        <taxon>Burkholderiaceae</taxon>
        <taxon>Paraburkholderia</taxon>
    </lineage>
</organism>
<dbReference type="EMBL" id="FNCJ01000001">
    <property type="protein sequence ID" value="SDF90471.1"/>
    <property type="molecule type" value="Genomic_DNA"/>
</dbReference>
<sequence length="556" mass="62051">MSANIFQISNEVSTGQPLDDGFIALTPAASVKPGWSGYGAIREFFLTRSVNQDELYGFLSSDFQARTALTAAEVQAFIADNPGHEVYTFSPSIEDGACYLNVFEQANQLYPGFIEAAELFLRTIGLDAGLRTLPMDFRSTVYGNYVVAKPSFWETWFALTEKLFDLFEGHNPAFRQQLAATVACNPPSGLRVLLIERIASLILALCPEITVCAYSASATPLPETQAHTPEREAQLALLNELKVGYGESNDSESLHNFYTLRGAVLQTRHGQRLERAKDGFLSTQLPASRDMLYVCMTHVPLPYDYPSFVSPLYLGDAQGPGKANLRDIAPEWLPYHPRLGAVAGSFALKNYIVQNQLQIKQIGICQYRKFISTRRVTETIAPNYPVMDMVTPEALERADLAQVMAPAGRDFLFGQLCRLQGGYFNQYRDSHVAEDFLLFTAVTIELGVLGRHEVMPFFNEEIFVPGGIECGVFPTDFWVSAISSIEAVVRTCFERYSVKREGYQARAWAFCAERLGSYLLLRHLVSKYAGINWQQQFVGQLNLYTEDTQAAYVGSK</sequence>
<dbReference type="OrthoDB" id="101857at2"/>
<gene>
    <name evidence="1" type="ORF">SAMN05216466_101483</name>
</gene>
<evidence type="ECO:0000313" key="1">
    <source>
        <dbReference type="EMBL" id="SDF90471.1"/>
    </source>
</evidence>
<dbReference type="AlphaFoldDB" id="A0A1G7PW52"/>
<evidence type="ECO:0000313" key="2">
    <source>
        <dbReference type="Proteomes" id="UP000199706"/>
    </source>
</evidence>
<dbReference type="Proteomes" id="UP000199706">
    <property type="component" value="Unassembled WGS sequence"/>
</dbReference>
<dbReference type="RefSeq" id="WP_090681283.1">
    <property type="nucleotide sequence ID" value="NZ_CADERL010000001.1"/>
</dbReference>
<accession>A0A1G7PW52</accession>
<protein>
    <submittedName>
        <fullName evidence="1">Uncharacterized protein</fullName>
    </submittedName>
</protein>
<reference evidence="1 2" key="1">
    <citation type="submission" date="2016-10" db="EMBL/GenBank/DDBJ databases">
        <authorList>
            <person name="de Groot N.N."/>
        </authorList>
    </citation>
    <scope>NUCLEOTIDE SEQUENCE [LARGE SCALE GENOMIC DNA]</scope>
    <source>
        <strain evidence="1 2">LMG 2247</strain>
    </source>
</reference>
<proteinExistence type="predicted"/>